<evidence type="ECO:0000259" key="2">
    <source>
        <dbReference type="Pfam" id="PF19238"/>
    </source>
</evidence>
<sequence length="444" mass="48813">MDQSALTWNRCLTVMGILITGVDGPCKGYIEVGERLAEIGGRRVIDVLDYMHLSQAPSPTLTMEDGRSVTVPKPAYEDLGLTFESFLMDAQRSCANRCVFCFIDQLPLGMRETLYFKDDDARLSFLMGNYISMTNLSERDIVRMIDYRISPINISVHTTNPSLRAMMLGNKRGADSLAALRRFADAGLSLNCQIVVCAGLNDGDELSSTLRDLLALLPALDSVAVVPAGLTKYREGLFPLRPLTKEEAQDVLQRVLAVGDGVIAAEGRRVVYPSDELFLQAGWKIPGGSFYDDYPQYENGVGMLAMLREEFESLEEDICPPPALRRVTGVTGTAAYPTISALFEKTERRCEGRLQAQLIKIENRFFGPSITVAGLITGQDIICQLKGIDVGDALLVPSVMLRYDRDRFLDDVTVEELSQAVDAPVVIFEPDAAGMIKALVSNSD</sequence>
<dbReference type="AlphaFoldDB" id="A0A644Y925"/>
<dbReference type="EMBL" id="VSSQ01004409">
    <property type="protein sequence ID" value="MPM25076.1"/>
    <property type="molecule type" value="Genomic_DNA"/>
</dbReference>
<feature type="domain" description="DUF512" evidence="1">
    <location>
        <begin position="226"/>
        <end position="428"/>
    </location>
</feature>
<name>A0A644Y925_9ZZZZ</name>
<dbReference type="Pfam" id="PF04459">
    <property type="entry name" value="DUF512"/>
    <property type="match status" value="1"/>
</dbReference>
<dbReference type="Pfam" id="PF19238">
    <property type="entry name" value="Radical_SAM_2"/>
    <property type="match status" value="1"/>
</dbReference>
<accession>A0A644Y925</accession>
<proteinExistence type="predicted"/>
<comment type="caution">
    <text evidence="3">The sequence shown here is derived from an EMBL/GenBank/DDBJ whole genome shotgun (WGS) entry which is preliminary data.</text>
</comment>
<dbReference type="InterPro" id="IPR007549">
    <property type="entry name" value="DUF512"/>
</dbReference>
<organism evidence="3">
    <name type="scientific">bioreactor metagenome</name>
    <dbReference type="NCBI Taxonomy" id="1076179"/>
    <lineage>
        <taxon>unclassified sequences</taxon>
        <taxon>metagenomes</taxon>
        <taxon>ecological metagenomes</taxon>
    </lineage>
</organism>
<reference evidence="3" key="1">
    <citation type="submission" date="2019-08" db="EMBL/GenBank/DDBJ databases">
        <authorList>
            <person name="Kucharzyk K."/>
            <person name="Murdoch R.W."/>
            <person name="Higgins S."/>
            <person name="Loffler F."/>
        </authorList>
    </citation>
    <scope>NUCLEOTIDE SEQUENCE</scope>
</reference>
<dbReference type="SUPFAM" id="SSF102114">
    <property type="entry name" value="Radical SAM enzymes"/>
    <property type="match status" value="1"/>
</dbReference>
<dbReference type="InterPro" id="IPR045375">
    <property type="entry name" value="Put_radical_SAM-like_N"/>
</dbReference>
<dbReference type="Gene3D" id="3.20.20.70">
    <property type="entry name" value="Aldolase class I"/>
    <property type="match status" value="1"/>
</dbReference>
<gene>
    <name evidence="3" type="ORF">SDC9_71566</name>
</gene>
<evidence type="ECO:0000313" key="3">
    <source>
        <dbReference type="EMBL" id="MPM25076.1"/>
    </source>
</evidence>
<protein>
    <submittedName>
        <fullName evidence="3">Uncharacterized protein</fullName>
    </submittedName>
</protein>
<evidence type="ECO:0000259" key="1">
    <source>
        <dbReference type="Pfam" id="PF04459"/>
    </source>
</evidence>
<feature type="domain" description="Putative radical SAM N-terminal" evidence="2">
    <location>
        <begin position="75"/>
        <end position="223"/>
    </location>
</feature>
<dbReference type="InterPro" id="IPR013785">
    <property type="entry name" value="Aldolase_TIM"/>
</dbReference>
<dbReference type="InterPro" id="IPR058240">
    <property type="entry name" value="rSAM_sf"/>
</dbReference>